<dbReference type="EMBL" id="KV427644">
    <property type="protein sequence ID" value="KZT03382.1"/>
    <property type="molecule type" value="Genomic_DNA"/>
</dbReference>
<organism evidence="3 4">
    <name type="scientific">Laetiporus sulphureus 93-53</name>
    <dbReference type="NCBI Taxonomy" id="1314785"/>
    <lineage>
        <taxon>Eukaryota</taxon>
        <taxon>Fungi</taxon>
        <taxon>Dikarya</taxon>
        <taxon>Basidiomycota</taxon>
        <taxon>Agaricomycotina</taxon>
        <taxon>Agaricomycetes</taxon>
        <taxon>Polyporales</taxon>
        <taxon>Laetiporus</taxon>
    </lineage>
</organism>
<name>A0A165CSY5_9APHY</name>
<keyword evidence="4" id="KW-1185">Reference proteome</keyword>
<dbReference type="InParanoid" id="A0A165CSY5"/>
<feature type="region of interest" description="Disordered" evidence="1">
    <location>
        <begin position="670"/>
        <end position="692"/>
    </location>
</feature>
<dbReference type="Proteomes" id="UP000076871">
    <property type="component" value="Unassembled WGS sequence"/>
</dbReference>
<protein>
    <recommendedName>
        <fullName evidence="2">DUF6532 domain-containing protein</fullName>
    </recommendedName>
</protein>
<dbReference type="GeneID" id="63824258"/>
<evidence type="ECO:0000259" key="2">
    <source>
        <dbReference type="Pfam" id="PF20149"/>
    </source>
</evidence>
<feature type="compositionally biased region" description="Acidic residues" evidence="1">
    <location>
        <begin position="167"/>
        <end position="179"/>
    </location>
</feature>
<evidence type="ECO:0000313" key="3">
    <source>
        <dbReference type="EMBL" id="KZT03382.1"/>
    </source>
</evidence>
<dbReference type="RefSeq" id="XP_040761122.1">
    <property type="nucleotide sequence ID" value="XM_040907229.1"/>
</dbReference>
<gene>
    <name evidence="3" type="ORF">LAESUDRAFT_716212</name>
</gene>
<dbReference type="AlphaFoldDB" id="A0A165CSY5"/>
<feature type="domain" description="DUF6532" evidence="2">
    <location>
        <begin position="422"/>
        <end position="587"/>
    </location>
</feature>
<accession>A0A165CSY5</accession>
<dbReference type="Pfam" id="PF20149">
    <property type="entry name" value="DUF6532"/>
    <property type="match status" value="1"/>
</dbReference>
<reference evidence="3 4" key="1">
    <citation type="journal article" date="2016" name="Mol. Biol. Evol.">
        <title>Comparative Genomics of Early-Diverging Mushroom-Forming Fungi Provides Insights into the Origins of Lignocellulose Decay Capabilities.</title>
        <authorList>
            <person name="Nagy L.G."/>
            <person name="Riley R."/>
            <person name="Tritt A."/>
            <person name="Adam C."/>
            <person name="Daum C."/>
            <person name="Floudas D."/>
            <person name="Sun H."/>
            <person name="Yadav J.S."/>
            <person name="Pangilinan J."/>
            <person name="Larsson K.H."/>
            <person name="Matsuura K."/>
            <person name="Barry K."/>
            <person name="Labutti K."/>
            <person name="Kuo R."/>
            <person name="Ohm R.A."/>
            <person name="Bhattacharya S.S."/>
            <person name="Shirouzu T."/>
            <person name="Yoshinaga Y."/>
            <person name="Martin F.M."/>
            <person name="Grigoriev I.V."/>
            <person name="Hibbett D.S."/>
        </authorList>
    </citation>
    <scope>NUCLEOTIDE SEQUENCE [LARGE SCALE GENOMIC DNA]</scope>
    <source>
        <strain evidence="3 4">93-53</strain>
    </source>
</reference>
<proteinExistence type="predicted"/>
<evidence type="ECO:0000313" key="4">
    <source>
        <dbReference type="Proteomes" id="UP000076871"/>
    </source>
</evidence>
<dbReference type="InterPro" id="IPR045341">
    <property type="entry name" value="DUF6532"/>
</dbReference>
<sequence length="692" mass="77459">MNTLFDAFISCMVTEIMFISELLPSTQSTRNLFKFNFELQPPRQTLSALLSHYLLMSSAPVHRTRATNALKHPGLVVASTPRRTTAQVQADKKREDLKKQMKVDKRKRAIEAVAEVEAQMEEEDEHVKAKRITKRVATEPSAKSKVKTNTSKALASKKTGKGSLTEPESDLTDLPSEDEPPPKKSKKDSGTRVVIEQARLELLHHKLSSSEDIGSEMATIEHPAAASQNHPIKLGGSMTDPTLKTDFLKDVSFDKLSQAEHHSKRQNDRVLVRDRGFASESDEDIECFAALSSPVKGPNTRLTHKNMIKIDDVDDIDATPFAKPSAFKFKSFNSQEVADVDDTPQPIRTRKTRDTYVNVEDTVTREAPSVIKTEPSDTAIMNRLRPSRQVGKSKTSDLPDGANTNGRWYRVFLPTLRRYAGTLVNPWIIKDEDFIHALQMIWNAIYGKAASYTVVCNDHVFKLATQRLSEWRSGFGQTALRLLDTFFADDKENLYNTIEDRRDFAEYMLSKLRFTYEHAEGNNKAEWTGLYQSVFILRLLAYHYTHMKDAIDVPGLTGMRRHEDCPIGAIAMSSAATYRALLLWVKGDMALENGKGILLKSMNVATGDATNSETAFSEAKYGTCTVGYAEAARKLGIIKPKKMTRIVERAMKIAFAGKSIGRREIITIDDSDLDSDEDPSKLVDLGPDSDAE</sequence>
<feature type="region of interest" description="Disordered" evidence="1">
    <location>
        <begin position="118"/>
        <end position="192"/>
    </location>
</feature>
<evidence type="ECO:0000256" key="1">
    <source>
        <dbReference type="SAM" id="MobiDB-lite"/>
    </source>
</evidence>
<dbReference type="OrthoDB" id="2800649at2759"/>